<dbReference type="InterPro" id="IPR041522">
    <property type="entry name" value="CdaR_GGDEF"/>
</dbReference>
<dbReference type="Gene3D" id="3.30.450.40">
    <property type="match status" value="1"/>
</dbReference>
<feature type="coiled-coil region" evidence="2">
    <location>
        <begin position="394"/>
        <end position="421"/>
    </location>
</feature>
<feature type="domain" description="PucR C-terminal helix-turn-helix" evidence="4">
    <location>
        <begin position="507"/>
        <end position="563"/>
    </location>
</feature>
<reference evidence="7" key="1">
    <citation type="submission" date="2017-02" db="EMBL/GenBank/DDBJ databases">
        <authorList>
            <person name="Varghese N."/>
            <person name="Submissions S."/>
        </authorList>
    </citation>
    <scope>NUCLEOTIDE SEQUENCE [LARGE SCALE GENOMIC DNA]</scope>
    <source>
        <strain evidence="7">ATCC BAA-73</strain>
    </source>
</reference>
<sequence length="572" mass="65949">MPKEIGITVREALELNPLKDVKVIAGQQGLDNTIKYINVMEVPDILDWVKEGEFLITTTYSMRDDFKLLSTLIPKLDDSNLAGLGIKPGRYIEEIPEMMVKQADELGFPLLELPYEVSFSEIMETVLSEILNEQASFLKMSFDMHSHLMDVVLDGGGISEITGTLSQLINSPVAIVDPKFKILSFSPCKEEKMNLSDIIPKGDELGSNYLDKELIKKDKLVGRFKRTEIEMNDNDLYQMSIPIMGGRKLRGHIFVWEVNQKLKKVDLMAIERSATVAALEMVNQQAIFEVERKYRNELLYDITSGKFDSRITVMERANSIGWDLNKNYTVILFDLTANQRSINNCQKTFQELKSTVLSELNLYLKNKYPEVILGDRGSNIILLYPVDIDVDKTVEEQQTTLEKLQDQITEFVQELLRITDRLVKQELIVGVGNYYDDIKRLQDSYEEAKSVLKVVNVIKRDSNIVFFDDLGIYRLLYNLESDEIDSFISDTIRSLVEYDQKNNTEFVDTLEQYFICNGNLKKMADNLFLHYNSVLYRVERIQKIMDVDLDDREQRLNLEIGLKLMNFNKEGI</sequence>
<evidence type="ECO:0000259" key="3">
    <source>
        <dbReference type="Pfam" id="PF07905"/>
    </source>
</evidence>
<dbReference type="PANTHER" id="PTHR33744">
    <property type="entry name" value="CARBOHYDRATE DIACID REGULATOR"/>
    <property type="match status" value="1"/>
</dbReference>
<dbReference type="InterPro" id="IPR042070">
    <property type="entry name" value="PucR_C-HTH_sf"/>
</dbReference>
<name>A0A1T4JST0_9FIRM</name>
<dbReference type="RefSeq" id="WP_078808907.1">
    <property type="nucleotide sequence ID" value="NZ_FUWM01000004.1"/>
</dbReference>
<keyword evidence="7" id="KW-1185">Reference proteome</keyword>
<feature type="domain" description="Purine catabolism PurC-like" evidence="3">
    <location>
        <begin position="12"/>
        <end position="130"/>
    </location>
</feature>
<dbReference type="Proteomes" id="UP000190625">
    <property type="component" value="Unassembled WGS sequence"/>
</dbReference>
<dbReference type="Gene3D" id="1.10.10.2840">
    <property type="entry name" value="PucR C-terminal helix-turn-helix domain"/>
    <property type="match status" value="1"/>
</dbReference>
<proteinExistence type="inferred from homology"/>
<dbReference type="STRING" id="142842.SAMN02745118_00389"/>
<dbReference type="EMBL" id="FUWM01000004">
    <property type="protein sequence ID" value="SJZ33262.1"/>
    <property type="molecule type" value="Genomic_DNA"/>
</dbReference>
<keyword evidence="2" id="KW-0175">Coiled coil</keyword>
<evidence type="ECO:0000313" key="6">
    <source>
        <dbReference type="EMBL" id="SJZ33262.1"/>
    </source>
</evidence>
<dbReference type="InterPro" id="IPR012914">
    <property type="entry name" value="PucR_dom"/>
</dbReference>
<gene>
    <name evidence="6" type="ORF">SAMN02745118_00389</name>
</gene>
<organism evidence="6 7">
    <name type="scientific">Selenihalanaerobacter shriftii</name>
    <dbReference type="NCBI Taxonomy" id="142842"/>
    <lineage>
        <taxon>Bacteria</taxon>
        <taxon>Bacillati</taxon>
        <taxon>Bacillota</taxon>
        <taxon>Clostridia</taxon>
        <taxon>Halanaerobiales</taxon>
        <taxon>Halobacteroidaceae</taxon>
        <taxon>Selenihalanaerobacter</taxon>
    </lineage>
</organism>
<dbReference type="InterPro" id="IPR029016">
    <property type="entry name" value="GAF-like_dom_sf"/>
</dbReference>
<dbReference type="AlphaFoldDB" id="A0A1T4JST0"/>
<evidence type="ECO:0000259" key="4">
    <source>
        <dbReference type="Pfam" id="PF13556"/>
    </source>
</evidence>
<dbReference type="OrthoDB" id="143422at2"/>
<evidence type="ECO:0000256" key="1">
    <source>
        <dbReference type="ARBA" id="ARBA00006754"/>
    </source>
</evidence>
<dbReference type="Pfam" id="PF13556">
    <property type="entry name" value="HTH_30"/>
    <property type="match status" value="1"/>
</dbReference>
<feature type="domain" description="CdaR GGDEF-like" evidence="5">
    <location>
        <begin position="310"/>
        <end position="454"/>
    </location>
</feature>
<dbReference type="PANTHER" id="PTHR33744:SF1">
    <property type="entry name" value="DNA-BINDING TRANSCRIPTIONAL ACTIVATOR ADER"/>
    <property type="match status" value="1"/>
</dbReference>
<evidence type="ECO:0000259" key="5">
    <source>
        <dbReference type="Pfam" id="PF17853"/>
    </source>
</evidence>
<dbReference type="InterPro" id="IPR051448">
    <property type="entry name" value="CdaR-like_regulators"/>
</dbReference>
<dbReference type="Pfam" id="PF07905">
    <property type="entry name" value="PucR"/>
    <property type="match status" value="1"/>
</dbReference>
<evidence type="ECO:0000256" key="2">
    <source>
        <dbReference type="SAM" id="Coils"/>
    </source>
</evidence>
<comment type="similarity">
    <text evidence="1">Belongs to the CdaR family.</text>
</comment>
<evidence type="ECO:0000313" key="7">
    <source>
        <dbReference type="Proteomes" id="UP000190625"/>
    </source>
</evidence>
<dbReference type="InterPro" id="IPR025736">
    <property type="entry name" value="PucR_C-HTH_dom"/>
</dbReference>
<protein>
    <submittedName>
        <fullName evidence="6">Purine catabolism regulatory protein</fullName>
    </submittedName>
</protein>
<dbReference type="Pfam" id="PF17853">
    <property type="entry name" value="GGDEF_2"/>
    <property type="match status" value="1"/>
</dbReference>
<accession>A0A1T4JST0</accession>